<dbReference type="PANTHER" id="PTHR26312:SF168">
    <property type="entry name" value="OS06G0606700 PROTEIN"/>
    <property type="match status" value="1"/>
</dbReference>
<evidence type="ECO:0000313" key="2">
    <source>
        <dbReference type="Proteomes" id="UP000694853"/>
    </source>
</evidence>
<reference evidence="2" key="1">
    <citation type="journal article" date="2019" name="Toxins">
        <title>Detection of Abrin-Like and Prepropulchellin-Like Toxin Genes and Transcripts Using Whole Genome Sequencing and Full-Length Transcript Sequencing of Abrus precatorius.</title>
        <authorList>
            <person name="Hovde B.T."/>
            <person name="Daligault H.E."/>
            <person name="Hanschen E.R."/>
            <person name="Kunde Y.A."/>
            <person name="Johnson M.B."/>
            <person name="Starkenburg S.R."/>
            <person name="Johnson S.L."/>
        </authorList>
    </citation>
    <scope>NUCLEOTIDE SEQUENCE [LARGE SCALE GENOMIC DNA]</scope>
</reference>
<dbReference type="SUPFAM" id="SSF48452">
    <property type="entry name" value="TPR-like"/>
    <property type="match status" value="1"/>
</dbReference>
<dbReference type="Pfam" id="PF14559">
    <property type="entry name" value="TPR_19"/>
    <property type="match status" value="1"/>
</dbReference>
<dbReference type="RefSeq" id="XP_027331310.1">
    <property type="nucleotide sequence ID" value="XM_027475509.1"/>
</dbReference>
<dbReference type="AlphaFoldDB" id="A0A8B8JIM7"/>
<feature type="region of interest" description="Disordered" evidence="1">
    <location>
        <begin position="269"/>
        <end position="299"/>
    </location>
</feature>
<proteinExistence type="predicted"/>
<keyword evidence="2" id="KW-1185">Reference proteome</keyword>
<dbReference type="Proteomes" id="UP000694853">
    <property type="component" value="Unplaced"/>
</dbReference>
<gene>
    <name evidence="3" type="primary">LOC113846831</name>
</gene>
<evidence type="ECO:0000313" key="3">
    <source>
        <dbReference type="RefSeq" id="XP_027331310.1"/>
    </source>
</evidence>
<dbReference type="InterPro" id="IPR011990">
    <property type="entry name" value="TPR-like_helical_dom_sf"/>
</dbReference>
<dbReference type="Gene3D" id="1.25.40.10">
    <property type="entry name" value="Tetratricopeptide repeat domain"/>
    <property type="match status" value="1"/>
</dbReference>
<accession>A0A8B8JIM7</accession>
<name>A0A8B8JIM7_ABRPR</name>
<dbReference type="OrthoDB" id="439046at2759"/>
<dbReference type="KEGG" id="aprc:113846831"/>
<sequence>MTTTATMLLRSSSTPILNSYIPHSNSKDSPHEPEILHRIPRTRSVTLSASSSSLSPIDASPNRMTRALSETDLSARHKRKPLSRRIFEEDEESVASAVGFRSRTASFGSALFSFSELDEGEDGVGLMDDAAARVLVEGGGGGGAGGWDNSDGGGSGYWDSNPGNDSTDLYYRTMIEANPGNPLFLSNYARYLKEVRGDYVKAEEYCGRAILANPNDGNVLSMYAELLWESHKDASRAETYFDQAVKAAPDDCYVLASYAHFLWDADEEDDVVQEDSSEKSPSFLHGSAPLPPPPLAAAS</sequence>
<evidence type="ECO:0000256" key="1">
    <source>
        <dbReference type="SAM" id="MobiDB-lite"/>
    </source>
</evidence>
<dbReference type="GeneID" id="113846831"/>
<dbReference type="PANTHER" id="PTHR26312">
    <property type="entry name" value="TETRATRICOPEPTIDE REPEAT PROTEIN 5"/>
    <property type="match status" value="1"/>
</dbReference>
<organism evidence="2 3">
    <name type="scientific">Abrus precatorius</name>
    <name type="common">Indian licorice</name>
    <name type="synonym">Glycine abrus</name>
    <dbReference type="NCBI Taxonomy" id="3816"/>
    <lineage>
        <taxon>Eukaryota</taxon>
        <taxon>Viridiplantae</taxon>
        <taxon>Streptophyta</taxon>
        <taxon>Embryophyta</taxon>
        <taxon>Tracheophyta</taxon>
        <taxon>Spermatophyta</taxon>
        <taxon>Magnoliopsida</taxon>
        <taxon>eudicotyledons</taxon>
        <taxon>Gunneridae</taxon>
        <taxon>Pentapetalae</taxon>
        <taxon>rosids</taxon>
        <taxon>fabids</taxon>
        <taxon>Fabales</taxon>
        <taxon>Fabaceae</taxon>
        <taxon>Papilionoideae</taxon>
        <taxon>50 kb inversion clade</taxon>
        <taxon>NPAAA clade</taxon>
        <taxon>indigoferoid/millettioid clade</taxon>
        <taxon>Abreae</taxon>
        <taxon>Abrus</taxon>
    </lineage>
</organism>
<feature type="compositionally biased region" description="Pro residues" evidence="1">
    <location>
        <begin position="289"/>
        <end position="299"/>
    </location>
</feature>
<protein>
    <submittedName>
        <fullName evidence="3">Uncharacterized protein LOC113846831</fullName>
    </submittedName>
</protein>
<reference evidence="3" key="2">
    <citation type="submission" date="2025-08" db="UniProtKB">
        <authorList>
            <consortium name="RefSeq"/>
        </authorList>
    </citation>
    <scope>IDENTIFICATION</scope>
    <source>
        <tissue evidence="3">Young leaves</tissue>
    </source>
</reference>